<name>A0ABS2CWM1_9FLAO</name>
<dbReference type="SUPFAM" id="SSF46955">
    <property type="entry name" value="Putative DNA-binding domain"/>
    <property type="match status" value="1"/>
</dbReference>
<gene>
    <name evidence="2" type="ORF">H9X54_006705</name>
</gene>
<evidence type="ECO:0000259" key="1">
    <source>
        <dbReference type="Pfam" id="PF12728"/>
    </source>
</evidence>
<dbReference type="Proteomes" id="UP000759529">
    <property type="component" value="Unassembled WGS sequence"/>
</dbReference>
<sequence length="98" mass="11459">MSKQILQIENTNAVDFKNDILKSVKDCLMSFAKEMQNSDDAKLLSRQETSKMLSISLVTLWDWTNKDIIPAYRIGNKVFYKKNEVLEALQKRNNFKNQ</sequence>
<dbReference type="InterPro" id="IPR009061">
    <property type="entry name" value="DNA-bd_dom_put_sf"/>
</dbReference>
<organism evidence="2 3">
    <name type="scientific">Flavobacterium macrobrachii</name>
    <dbReference type="NCBI Taxonomy" id="591204"/>
    <lineage>
        <taxon>Bacteria</taxon>
        <taxon>Pseudomonadati</taxon>
        <taxon>Bacteroidota</taxon>
        <taxon>Flavobacteriia</taxon>
        <taxon>Flavobacteriales</taxon>
        <taxon>Flavobacteriaceae</taxon>
        <taxon>Flavobacterium</taxon>
    </lineage>
</organism>
<evidence type="ECO:0000313" key="2">
    <source>
        <dbReference type="EMBL" id="MBM6498989.1"/>
    </source>
</evidence>
<protein>
    <submittedName>
        <fullName evidence="2">Helix-turn-helix domain-containing protein</fullName>
    </submittedName>
</protein>
<dbReference type="Pfam" id="PF12728">
    <property type="entry name" value="HTH_17"/>
    <property type="match status" value="1"/>
</dbReference>
<dbReference type="PANTHER" id="PTHR34585:SF22">
    <property type="entry name" value="HELIX-TURN-HELIX DOMAIN-CONTAINING PROTEIN"/>
    <property type="match status" value="1"/>
</dbReference>
<evidence type="ECO:0000313" key="3">
    <source>
        <dbReference type="Proteomes" id="UP000759529"/>
    </source>
</evidence>
<accession>A0ABS2CWM1</accession>
<feature type="domain" description="Helix-turn-helix" evidence="1">
    <location>
        <begin position="43"/>
        <end position="92"/>
    </location>
</feature>
<dbReference type="RefSeq" id="WP_187657912.1">
    <property type="nucleotide sequence ID" value="NZ_JACSOD020000463.1"/>
</dbReference>
<keyword evidence="3" id="KW-1185">Reference proteome</keyword>
<dbReference type="InterPro" id="IPR041657">
    <property type="entry name" value="HTH_17"/>
</dbReference>
<dbReference type="PANTHER" id="PTHR34585">
    <property type="match status" value="1"/>
</dbReference>
<dbReference type="EMBL" id="JACSOD020000463">
    <property type="protein sequence ID" value="MBM6498989.1"/>
    <property type="molecule type" value="Genomic_DNA"/>
</dbReference>
<reference evidence="2 3" key="1">
    <citation type="submission" date="2021-02" db="EMBL/GenBank/DDBJ databases">
        <authorList>
            <person name="Jung H.S."/>
            <person name="Chun B.H."/>
            <person name="Jeon C.O."/>
        </authorList>
    </citation>
    <scope>NUCLEOTIDE SEQUENCE [LARGE SCALE GENOMIC DNA]</scope>
    <source>
        <strain evidence="2 3">LMG 25203</strain>
    </source>
</reference>
<proteinExistence type="predicted"/>
<comment type="caution">
    <text evidence="2">The sequence shown here is derived from an EMBL/GenBank/DDBJ whole genome shotgun (WGS) entry which is preliminary data.</text>
</comment>